<protein>
    <submittedName>
        <fullName evidence="3">Uncharacterized protein</fullName>
    </submittedName>
</protein>
<gene>
    <name evidence="3" type="ORF">GZH46_01176</name>
</gene>
<organism evidence="3 4">
    <name type="scientific">Fragariocoptes setiger</name>
    <dbReference type="NCBI Taxonomy" id="1670756"/>
    <lineage>
        <taxon>Eukaryota</taxon>
        <taxon>Metazoa</taxon>
        <taxon>Ecdysozoa</taxon>
        <taxon>Arthropoda</taxon>
        <taxon>Chelicerata</taxon>
        <taxon>Arachnida</taxon>
        <taxon>Acari</taxon>
        <taxon>Acariformes</taxon>
        <taxon>Trombidiformes</taxon>
        <taxon>Prostigmata</taxon>
        <taxon>Eupodina</taxon>
        <taxon>Eriophyoidea</taxon>
        <taxon>Phytoptidae</taxon>
        <taxon>Fragariocoptes</taxon>
    </lineage>
</organism>
<feature type="non-terminal residue" evidence="3">
    <location>
        <position position="753"/>
    </location>
</feature>
<feature type="compositionally biased region" description="Basic and acidic residues" evidence="2">
    <location>
        <begin position="406"/>
        <end position="422"/>
    </location>
</feature>
<feature type="compositionally biased region" description="Basic and acidic residues" evidence="2">
    <location>
        <begin position="710"/>
        <end position="729"/>
    </location>
</feature>
<proteinExistence type="predicted"/>
<feature type="non-terminal residue" evidence="3">
    <location>
        <position position="1"/>
    </location>
</feature>
<feature type="compositionally biased region" description="Polar residues" evidence="2">
    <location>
        <begin position="346"/>
        <end position="356"/>
    </location>
</feature>
<feature type="coiled-coil region" evidence="1">
    <location>
        <begin position="54"/>
        <end position="84"/>
    </location>
</feature>
<feature type="region of interest" description="Disordered" evidence="2">
    <location>
        <begin position="332"/>
        <end position="370"/>
    </location>
</feature>
<accession>A0ABQ7SA62</accession>
<feature type="compositionally biased region" description="Acidic residues" evidence="2">
    <location>
        <begin position="675"/>
        <end position="709"/>
    </location>
</feature>
<evidence type="ECO:0000313" key="3">
    <source>
        <dbReference type="EMBL" id="KAG9510286.1"/>
    </source>
</evidence>
<dbReference type="Proteomes" id="UP000825002">
    <property type="component" value="Unassembled WGS sequence"/>
</dbReference>
<sequence length="753" mass="84512">EDAPSNHLSDCAEWFNLSVEFETLLAKVTSSSRLEPARRHQPVPLIQTFKRPRKEAKKAECDALNQAVAQARSLDERVNEALQAKDIDGASEALEGLIDLVDMSAIKGIQVLDEYRDKILNDLAPRLDDLIEQSQPVVVEQPTTAPPQLPVPQLPLSQLQAPVQSVVQAQAQVQPQPQPPQQILSEPQLQLQLQSQPHLQPTVQQQKPASAVAEAETKAMAIAETNDNDELLDNSVQFKDELQMLAFVIQGLIDNEEGNQQADIENLAELTQHLQDSLAGKPEASVHVAVSPSTARYRYLSSLLAAANEVLNNWKLRQQTMINLNSDQQPQSSLASLLPVGGPQHRQLSQAVNPQSPSAPPFDTHNQLNASPFASGEQWAQQAGNDERQRLAQQSMVDNDGAWSRGENDQHYNERGHNHILGDKVGGQFERLSKRFNDADEDRQANSMRQPLIEELEGDHYLQRPLNNENNNHMIDKEQYSTPIVTHNGIEQVAEQQLPRSIGNVPSGLLSHKNFLPQLLGMNGNNNNYNINRHRGPSIAMSGNGELELINDTKVRSNASRRRKNQRGNHRMTASRGPRGVLPRAASGLNRRALGRRTRDGRTRANQVLYRARARGVRVQPHGVYAATRRGRRAKSRPLRAQQYYYDVDERDRRRNIDDVDYYDDDEYAYDEYVDDEHDDLIVDNDDDDDDDDNDDDDDDDDDTDDGADDAMHVWKNREHEQASVDKRTKQTIKLRNLDPKSGGGAVIHIGSF</sequence>
<feature type="region of interest" description="Disordered" evidence="2">
    <location>
        <begin position="554"/>
        <end position="583"/>
    </location>
</feature>
<keyword evidence="1" id="KW-0175">Coiled coil</keyword>
<evidence type="ECO:0000313" key="4">
    <source>
        <dbReference type="Proteomes" id="UP000825002"/>
    </source>
</evidence>
<dbReference type="EMBL" id="JAIFTH010000184">
    <property type="protein sequence ID" value="KAG9510286.1"/>
    <property type="molecule type" value="Genomic_DNA"/>
</dbReference>
<comment type="caution">
    <text evidence="3">The sequence shown here is derived from an EMBL/GenBank/DDBJ whole genome shotgun (WGS) entry which is preliminary data.</text>
</comment>
<feature type="region of interest" description="Disordered" evidence="2">
    <location>
        <begin position="400"/>
        <end position="422"/>
    </location>
</feature>
<keyword evidence="4" id="KW-1185">Reference proteome</keyword>
<evidence type="ECO:0000256" key="2">
    <source>
        <dbReference type="SAM" id="MobiDB-lite"/>
    </source>
</evidence>
<feature type="region of interest" description="Disordered" evidence="2">
    <location>
        <begin position="675"/>
        <end position="753"/>
    </location>
</feature>
<name>A0ABQ7SA62_9ACAR</name>
<reference evidence="3 4" key="1">
    <citation type="submission" date="2020-10" db="EMBL/GenBank/DDBJ databases">
        <authorList>
            <person name="Klimov P.B."/>
            <person name="Dyachkov S.M."/>
            <person name="Chetverikov P.E."/>
        </authorList>
    </citation>
    <scope>NUCLEOTIDE SEQUENCE [LARGE SCALE GENOMIC DNA]</scope>
    <source>
        <strain evidence="3">BMOC 18-1129-001#AD2665</strain>
        <tissue evidence="3">Entire mites</tissue>
    </source>
</reference>
<feature type="compositionally biased region" description="Basic residues" evidence="2">
    <location>
        <begin position="559"/>
        <end position="570"/>
    </location>
</feature>
<evidence type="ECO:0000256" key="1">
    <source>
        <dbReference type="SAM" id="Coils"/>
    </source>
</evidence>